<dbReference type="KEGG" id="pri:PRIO_4270"/>
<dbReference type="AlphaFoldDB" id="A0A0E4HBH0"/>
<accession>A0A0E4HBH0</accession>
<dbReference type="SUPFAM" id="SSF160719">
    <property type="entry name" value="gpW/gp25-like"/>
    <property type="match status" value="1"/>
</dbReference>
<dbReference type="RefSeq" id="WP_020433756.1">
    <property type="nucleotide sequence ID" value="NZ_AGBD01001755.1"/>
</dbReference>
<name>A0A0E4HBH0_9BACL</name>
<dbReference type="Proteomes" id="UP000033163">
    <property type="component" value="Chromosome I"/>
</dbReference>
<evidence type="ECO:0000313" key="3">
    <source>
        <dbReference type="Proteomes" id="UP000033163"/>
    </source>
</evidence>
<dbReference type="Pfam" id="PF04965">
    <property type="entry name" value="GPW_gp25"/>
    <property type="match status" value="1"/>
</dbReference>
<dbReference type="PATRIC" id="fig|1073571.4.peg.4569"/>
<gene>
    <name evidence="2" type="ORF">PRIO_4270</name>
</gene>
<sequence>MEVVDFLGRGWKYPFAVQRGSINSSDGEDSIRESILLILSTARGERVMRPDFGCRLNELVFAPNTMSTATLLRSFIEEALQNWEPRIEVDDITVTPRSDQSQLEVSIDYSIRASNSKYNLVYPFFLESVGK</sequence>
<evidence type="ECO:0000313" key="2">
    <source>
        <dbReference type="EMBL" id="CQR56672.1"/>
    </source>
</evidence>
<reference evidence="3" key="1">
    <citation type="submission" date="2015-03" db="EMBL/GenBank/DDBJ databases">
        <authorList>
            <person name="Wibberg D."/>
        </authorList>
    </citation>
    <scope>NUCLEOTIDE SEQUENCE [LARGE SCALE GENOMIC DNA]</scope>
</reference>
<dbReference type="InterPro" id="IPR007048">
    <property type="entry name" value="IraD/Gp25-like"/>
</dbReference>
<proteinExistence type="predicted"/>
<evidence type="ECO:0000259" key="1">
    <source>
        <dbReference type="Pfam" id="PF04965"/>
    </source>
</evidence>
<dbReference type="HOGENOM" id="CLU_133204_0_1_9"/>
<dbReference type="Gene3D" id="3.10.450.40">
    <property type="match status" value="1"/>
</dbReference>
<protein>
    <submittedName>
        <fullName evidence="2">GPW/gp25 family protein</fullName>
    </submittedName>
</protein>
<feature type="domain" description="IraD/Gp25-like" evidence="1">
    <location>
        <begin position="26"/>
        <end position="115"/>
    </location>
</feature>
<dbReference type="STRING" id="483937.AMQ84_16740"/>
<dbReference type="EMBL" id="LN831776">
    <property type="protein sequence ID" value="CQR56672.1"/>
    <property type="molecule type" value="Genomic_DNA"/>
</dbReference>
<organism evidence="2 3">
    <name type="scientific">Paenibacillus riograndensis SBR5</name>
    <dbReference type="NCBI Taxonomy" id="1073571"/>
    <lineage>
        <taxon>Bacteria</taxon>
        <taxon>Bacillati</taxon>
        <taxon>Bacillota</taxon>
        <taxon>Bacilli</taxon>
        <taxon>Bacillales</taxon>
        <taxon>Paenibacillaceae</taxon>
        <taxon>Paenibacillus</taxon>
        <taxon>Paenibacillus sonchi group</taxon>
    </lineage>
</organism>